<evidence type="ECO:0000313" key="1">
    <source>
        <dbReference type="EMBL" id="QJQ02985.1"/>
    </source>
</evidence>
<dbReference type="EMBL" id="CP008956">
    <property type="protein sequence ID" value="QJQ02985.1"/>
    <property type="molecule type" value="Genomic_DNA"/>
</dbReference>
<evidence type="ECO:0008006" key="3">
    <source>
        <dbReference type="Google" id="ProtNLM"/>
    </source>
</evidence>
<evidence type="ECO:0000313" key="2">
    <source>
        <dbReference type="Proteomes" id="UP000501648"/>
    </source>
</evidence>
<protein>
    <recommendedName>
        <fullName evidence="3">N-methyl-D-aspartate receptor NMDAR2C subunit</fullName>
    </recommendedName>
</protein>
<dbReference type="SUPFAM" id="SSF109604">
    <property type="entry name" value="HD-domain/PDEase-like"/>
    <property type="match status" value="1"/>
</dbReference>
<proteinExistence type="predicted"/>
<name>A0A6M3ZWD0_9BURK</name>
<dbReference type="Gene3D" id="1.10.3210.10">
    <property type="entry name" value="Hypothetical protein af1432"/>
    <property type="match status" value="1"/>
</dbReference>
<dbReference type="Proteomes" id="UP000501648">
    <property type="component" value="Chromosome"/>
</dbReference>
<dbReference type="RefSeq" id="WP_017452574.1">
    <property type="nucleotide sequence ID" value="NZ_CP008956.1"/>
</dbReference>
<accession>A0A6M3ZWD0</accession>
<gene>
    <name evidence="1" type="ORF">C798_22985</name>
</gene>
<dbReference type="PIRSF" id="PIRSF035170">
    <property type="entry name" value="HD_phosphohydro"/>
    <property type="match status" value="1"/>
</dbReference>
<dbReference type="InterPro" id="IPR009218">
    <property type="entry name" value="HD_phosphohydro"/>
</dbReference>
<reference evidence="1 2" key="1">
    <citation type="journal article" date="2012" name="J. Bacteriol.">
        <title>Genome sequence of the pathogenic Herbaspirillum seropedicae strain Os34, isolated from rice roots.</title>
        <authorList>
            <person name="Ye W."/>
            <person name="Ye S."/>
            <person name="Liu J."/>
            <person name="Chang S."/>
            <person name="Chen M."/>
            <person name="Zhu B."/>
            <person name="Guo L."/>
            <person name="An Q."/>
        </authorList>
    </citation>
    <scope>NUCLEOTIDE SEQUENCE [LARGE SCALE GENOMIC DNA]</scope>
    <source>
        <strain evidence="1 2">Os34</strain>
    </source>
</reference>
<dbReference type="PANTHER" id="PTHR21174:SF0">
    <property type="entry name" value="HD PHOSPHOHYDROLASE FAMILY PROTEIN-RELATED"/>
    <property type="match status" value="1"/>
</dbReference>
<dbReference type="PANTHER" id="PTHR21174">
    <property type="match status" value="1"/>
</dbReference>
<dbReference type="AlphaFoldDB" id="A0A6M3ZWD0"/>
<organism evidence="1 2">
    <name type="scientific">Herbaspirillum rubrisubalbicans Os34</name>
    <dbReference type="NCBI Taxonomy" id="1235827"/>
    <lineage>
        <taxon>Bacteria</taxon>
        <taxon>Pseudomonadati</taxon>
        <taxon>Pseudomonadota</taxon>
        <taxon>Betaproteobacteria</taxon>
        <taxon>Burkholderiales</taxon>
        <taxon>Oxalobacteraceae</taxon>
        <taxon>Herbaspirillum</taxon>
    </lineage>
</organism>
<sequence length="205" mass="24390">MPLTHEQWQSTWRKLGLPRPDAQWFDAIIEHYSQPHRHYHTLRHLEECFEKWEELRAESHHPGEVELALWFHDLIYDVRRHDNEERSAEQATTCLQEAGAAEETARRVHALIMATRQHDAKSDVDAAILVDVDLSILAAPAARFQEYERQIRAEYQYVPLPLFEQERKKILQAFLHRPRIFNTDKFFQRYEQAARENIEQALQGN</sequence>